<dbReference type="OMA" id="MEIARLM"/>
<feature type="compositionally biased region" description="Polar residues" evidence="1">
    <location>
        <begin position="76"/>
        <end position="90"/>
    </location>
</feature>
<name>Q74Z54_EREGS</name>
<feature type="region of interest" description="Disordered" evidence="1">
    <location>
        <begin position="495"/>
        <end position="532"/>
    </location>
</feature>
<dbReference type="Proteomes" id="UP000000591">
    <property type="component" value="Chromosome VII"/>
</dbReference>
<dbReference type="InterPro" id="IPR036869">
    <property type="entry name" value="J_dom_sf"/>
</dbReference>
<evidence type="ECO:0000313" key="3">
    <source>
        <dbReference type="EMBL" id="AAS54842.1"/>
    </source>
</evidence>
<feature type="region of interest" description="Disordered" evidence="1">
    <location>
        <begin position="189"/>
        <end position="220"/>
    </location>
</feature>
<dbReference type="SUPFAM" id="SSF46565">
    <property type="entry name" value="Chaperone J-domain"/>
    <property type="match status" value="1"/>
</dbReference>
<dbReference type="Gene3D" id="1.25.40.10">
    <property type="entry name" value="Tetratricopeptide repeat domain"/>
    <property type="match status" value="1"/>
</dbReference>
<dbReference type="PANTHER" id="PTHR23172">
    <property type="entry name" value="AUXILIN/CYCLIN G-ASSOCIATED KINASE-RELATED"/>
    <property type="match status" value="1"/>
</dbReference>
<dbReference type="GO" id="GO:0031982">
    <property type="term" value="C:vesicle"/>
    <property type="evidence" value="ECO:0000318"/>
    <property type="project" value="GO_Central"/>
</dbReference>
<feature type="compositionally biased region" description="Basic and acidic residues" evidence="1">
    <location>
        <begin position="192"/>
        <end position="207"/>
    </location>
</feature>
<feature type="compositionally biased region" description="Polar residues" evidence="1">
    <location>
        <begin position="266"/>
        <end position="275"/>
    </location>
</feature>
<dbReference type="RefSeq" id="NP_987018.1">
    <property type="nucleotide sequence ID" value="NM_212080.1"/>
</dbReference>
<dbReference type="SUPFAM" id="SSF46934">
    <property type="entry name" value="UBA-like"/>
    <property type="match status" value="1"/>
</dbReference>
<gene>
    <name evidence="3" type="ORF">AGOS_AGR352C</name>
</gene>
<dbReference type="InterPro" id="IPR009060">
    <property type="entry name" value="UBA-like_sf"/>
</dbReference>
<dbReference type="GO" id="GO:0030276">
    <property type="term" value="F:clathrin binding"/>
    <property type="evidence" value="ECO:0000318"/>
    <property type="project" value="GO_Central"/>
</dbReference>
<sequence length="648" mass="71912">MSDPFANLLTKFKGKEKPADAQTSKNRSLNDLLAQHSVSSLSEPPATLYTPRDTRPAAGLVDLGRESPNLPGETSGIYQSGRGNPSTEGYKSQSLIDLEDAQPHPAASVSSFEDKTTTIADEEQDFELAKLMSLGLDIGAANDYYHRGGRYEQLRMRRAESDGTRMHRGSNLGRNSDFCRSRDFGRGSDLGRSGDFERGSDLGRAESSETPQWSSLRSGHSNRLVSAASNLFNRGRDFIEDQLATHARTSASSRSTLSDSNERFSNHTQESDYSVNQTNDQAHLIHTQPTAAEVDLLEGFADTEVVQHQSTLEVPRMQAAGVKSEESLIDFSSEGPSKSAAQLNYVSITPLELSGYYDFNKTAAESYKKGDYHAAFQDYLKSLNTLPLAHPLRIIALSNIITTQLKIGEHTESMKNINSAVELLQDVPFDAQIQDTSPPRTYKEFWQKILAKKAEVLESQDNYEAALSVYQQLISRGYTPKLILNGKARCQKACNSQKGNVSSNPTATTQGDRKNPRKQTATAKGKTEEVKRLKAQNHAIEKQENERFGLHDKVESRIRTWTAGKSTDLRHLLLGLPALLPWLNSDQMIASDLVMPKRVKLSYLKAVSKTHPDKLPQTLELEEKMVAEHVFITLTKAWGVFKEENSLS</sequence>
<dbReference type="eggNOG" id="KOG1124">
    <property type="taxonomic scope" value="Eukaryota"/>
</dbReference>
<dbReference type="GeneID" id="4623321"/>
<dbReference type="InterPro" id="IPR015228">
    <property type="entry name" value="SWA2_UBA"/>
</dbReference>
<dbReference type="STRING" id="284811.Q74Z54"/>
<proteinExistence type="predicted"/>
<dbReference type="InterPro" id="IPR011990">
    <property type="entry name" value="TPR-like_helical_dom_sf"/>
</dbReference>
<dbReference type="Gene3D" id="1.10.8.10">
    <property type="entry name" value="DNA helicase RuvA subunit, C-terminal domain"/>
    <property type="match status" value="1"/>
</dbReference>
<dbReference type="AlphaFoldDB" id="Q74Z54"/>
<feature type="region of interest" description="Disordered" evidence="1">
    <location>
        <begin position="1"/>
        <end position="90"/>
    </location>
</feature>
<organism evidence="3 4">
    <name type="scientific">Eremothecium gossypii (strain ATCC 10895 / CBS 109.51 / FGSC 9923 / NRRL Y-1056)</name>
    <name type="common">Yeast</name>
    <name type="synonym">Ashbya gossypii</name>
    <dbReference type="NCBI Taxonomy" id="284811"/>
    <lineage>
        <taxon>Eukaryota</taxon>
        <taxon>Fungi</taxon>
        <taxon>Dikarya</taxon>
        <taxon>Ascomycota</taxon>
        <taxon>Saccharomycotina</taxon>
        <taxon>Saccharomycetes</taxon>
        <taxon>Saccharomycetales</taxon>
        <taxon>Saccharomycetaceae</taxon>
        <taxon>Eremothecium</taxon>
    </lineage>
</organism>
<dbReference type="OrthoDB" id="1717591at2759"/>
<protein>
    <submittedName>
        <fullName evidence="3">AGR352Cp</fullName>
    </submittedName>
</protein>
<dbReference type="GO" id="GO:0072583">
    <property type="term" value="P:clathrin-dependent endocytosis"/>
    <property type="evidence" value="ECO:0000318"/>
    <property type="project" value="GO_Central"/>
</dbReference>
<feature type="compositionally biased region" description="Polar residues" evidence="1">
    <location>
        <begin position="208"/>
        <end position="220"/>
    </location>
</feature>
<dbReference type="PANTHER" id="PTHR23172:SF19">
    <property type="entry name" value="J DOMAIN-CONTAINING PROTEIN"/>
    <property type="match status" value="1"/>
</dbReference>
<dbReference type="GO" id="GO:0072318">
    <property type="term" value="P:clathrin coat disassembly"/>
    <property type="evidence" value="ECO:0000318"/>
    <property type="project" value="GO_Central"/>
</dbReference>
<reference evidence="4" key="2">
    <citation type="journal article" date="2013" name="G3 (Bethesda)">
        <title>Genomes of Ashbya fungi isolated from insects reveal four mating-type loci, numerous translocations, lack of transposons, and distinct gene duplications.</title>
        <authorList>
            <person name="Dietrich F.S."/>
            <person name="Voegeli S."/>
            <person name="Kuo S."/>
            <person name="Philippsen P."/>
        </authorList>
    </citation>
    <scope>GENOME REANNOTATION</scope>
    <source>
        <strain evidence="4">ATCC 10895 / CBS 109.51 / FGSC 9923 / NRRL Y-1056</strain>
    </source>
</reference>
<feature type="region of interest" description="Disordered" evidence="1">
    <location>
        <begin position="246"/>
        <end position="275"/>
    </location>
</feature>
<reference evidence="3 4" key="1">
    <citation type="journal article" date="2004" name="Science">
        <title>The Ashbya gossypii genome as a tool for mapping the ancient Saccharomyces cerevisiae genome.</title>
        <authorList>
            <person name="Dietrich F.S."/>
            <person name="Voegeli S."/>
            <person name="Brachat S."/>
            <person name="Lerch A."/>
            <person name="Gates K."/>
            <person name="Steiner S."/>
            <person name="Mohr C."/>
            <person name="Pohlmann R."/>
            <person name="Luedi P."/>
            <person name="Choi S."/>
            <person name="Wing R.A."/>
            <person name="Flavier A."/>
            <person name="Gaffney T.D."/>
            <person name="Philippsen P."/>
        </authorList>
    </citation>
    <scope>NUCLEOTIDE SEQUENCE [LARGE SCALE GENOMIC DNA]</scope>
    <source>
        <strain evidence="4">ATCC 10895 / CBS 109.51 / FGSC 9923 / NRRL Y-1056</strain>
    </source>
</reference>
<dbReference type="CDD" id="cd14329">
    <property type="entry name" value="UBA_SWA2p_like"/>
    <property type="match status" value="1"/>
</dbReference>
<feature type="compositionally biased region" description="Polar residues" evidence="1">
    <location>
        <begin position="495"/>
        <end position="510"/>
    </location>
</feature>
<evidence type="ECO:0000256" key="1">
    <source>
        <dbReference type="SAM" id="MobiDB-lite"/>
    </source>
</evidence>
<dbReference type="Gene3D" id="1.10.287.110">
    <property type="entry name" value="DnaJ domain"/>
    <property type="match status" value="1"/>
</dbReference>
<dbReference type="KEGG" id="ago:AGOS_AGR352C"/>
<evidence type="ECO:0000313" key="4">
    <source>
        <dbReference type="Proteomes" id="UP000000591"/>
    </source>
</evidence>
<dbReference type="SUPFAM" id="SSF48452">
    <property type="entry name" value="TPR-like"/>
    <property type="match status" value="1"/>
</dbReference>
<dbReference type="Pfam" id="PF09145">
    <property type="entry name" value="Ubiq-assoc"/>
    <property type="match status" value="1"/>
</dbReference>
<dbReference type="eggNOG" id="KOG0431">
    <property type="taxonomic scope" value="Eukaryota"/>
</dbReference>
<feature type="compositionally biased region" description="Low complexity" evidence="1">
    <location>
        <begin position="246"/>
        <end position="259"/>
    </location>
</feature>
<dbReference type="EMBL" id="AE016820">
    <property type="protein sequence ID" value="AAS54842.1"/>
    <property type="molecule type" value="Genomic_DNA"/>
</dbReference>
<dbReference type="HOGENOM" id="CLU_005723_2_0_1"/>
<dbReference type="InParanoid" id="Q74Z54"/>
<feature type="domain" description="SWA2-like ubiquitin-associated" evidence="2">
    <location>
        <begin position="119"/>
        <end position="160"/>
    </location>
</feature>
<keyword evidence="4" id="KW-1185">Reference proteome</keyword>
<dbReference type="GO" id="GO:0005737">
    <property type="term" value="C:cytoplasm"/>
    <property type="evidence" value="ECO:0000318"/>
    <property type="project" value="GO_Central"/>
</dbReference>
<evidence type="ECO:0000259" key="2">
    <source>
        <dbReference type="Pfam" id="PF09145"/>
    </source>
</evidence>
<dbReference type="FunCoup" id="Q74Z54">
    <property type="interactions" value="70"/>
</dbReference>
<accession>Q74Z54</accession>
<feature type="region of interest" description="Disordered" evidence="1">
    <location>
        <begin position="159"/>
        <end position="178"/>
    </location>
</feature>